<feature type="compositionally biased region" description="Polar residues" evidence="1">
    <location>
        <begin position="124"/>
        <end position="139"/>
    </location>
</feature>
<feature type="compositionally biased region" description="Polar residues" evidence="1">
    <location>
        <begin position="344"/>
        <end position="353"/>
    </location>
</feature>
<dbReference type="GeneID" id="89995316"/>
<feature type="region of interest" description="Disordered" evidence="1">
    <location>
        <begin position="303"/>
        <end position="587"/>
    </location>
</feature>
<feature type="region of interest" description="Disordered" evidence="1">
    <location>
        <begin position="1"/>
        <end position="87"/>
    </location>
</feature>
<dbReference type="EMBL" id="JAVHJV010000002">
    <property type="protein sequence ID" value="KAK5944667.1"/>
    <property type="molecule type" value="Genomic_DNA"/>
</dbReference>
<proteinExistence type="predicted"/>
<dbReference type="Proteomes" id="UP001334248">
    <property type="component" value="Unassembled WGS sequence"/>
</dbReference>
<protein>
    <submittedName>
        <fullName evidence="2">Uncharacterized protein</fullName>
    </submittedName>
</protein>
<feature type="compositionally biased region" description="Low complexity" evidence="1">
    <location>
        <begin position="386"/>
        <end position="407"/>
    </location>
</feature>
<feature type="compositionally biased region" description="Basic and acidic residues" evidence="1">
    <location>
        <begin position="373"/>
        <end position="385"/>
    </location>
</feature>
<feature type="compositionally biased region" description="Low complexity" evidence="1">
    <location>
        <begin position="420"/>
        <end position="430"/>
    </location>
</feature>
<feature type="compositionally biased region" description="Basic and acidic residues" evidence="1">
    <location>
        <begin position="516"/>
        <end position="533"/>
    </location>
</feature>
<feature type="compositionally biased region" description="Basic and acidic residues" evidence="1">
    <location>
        <begin position="478"/>
        <end position="506"/>
    </location>
</feature>
<evidence type="ECO:0000313" key="3">
    <source>
        <dbReference type="Proteomes" id="UP001334248"/>
    </source>
</evidence>
<gene>
    <name evidence="2" type="ORF">PMZ80_001867</name>
</gene>
<sequence>MQGDRPDRPGRTSGTHSINARLESLRSILTNSERHTTQQQELALQAIDSERRDRESQEQEGRRPQNSSHARSMNEEGLFEPQTSASAASIVQARRSLPAGRERLARQRHRMERLARQDPFDHASNATPLAGSLSTTRARSPSAEADMEPHSIRDGGRSKRRKLDDGSSEDRTLPIYGLEGTLLPGNLKMKVLDYPRPEDPLPPADELARSRLYQADNKDVFRTKKHKCTILMKHQGGWPFSLSKLVIKLPKHDPRDDTSPLQGMVFISMDQDKLLERTTCYDSLFPAGYHSHRVRRYGSYGPSHDYMHSTRSPMRSFRNRQPPDPADSQWREPSRTRDEPFHLPSTTGISTTIERLPPDPEISTAPSPRSPRPWHDPDYDRDYPPRRTMYTDSYRPSYTSTSTSTLTPHQAAERARRWRAAAASASAEAEYLQQEGDPTISESPSPSHSDSDEDQDQDEQDEQDEAPPYRDVPSAQRELVEAEYRQRSFLEQSRVRRESGRGERSDAYSYANLARYAERNSEDPLHDSDEYERRRHSPYPHPQPHPHVSTKRLPGCNEMLRGRRADSDTEADDTEGPLAPHATFQVPSGAAGGGGVGVNFEPEVSGKYILVKLWTQCPNSCVAVQGVVPYGFAGLRQVADLGFR</sequence>
<reference evidence="2 3" key="1">
    <citation type="journal article" date="2023" name="Res Sq">
        <title>Genomic and morphological characterization of Knufia obscura isolated from the Mars 2020 spacecraft assembly facility.</title>
        <authorList>
            <person name="Chander A.M."/>
            <person name="Teixeira M.M."/>
            <person name="Singh N.K."/>
            <person name="Williams M.P."/>
            <person name="Parker C.W."/>
            <person name="Leo P."/>
            <person name="Stajich J.E."/>
            <person name="Torok T."/>
            <person name="Tighe S."/>
            <person name="Mason C.E."/>
            <person name="Venkateswaran K."/>
        </authorList>
    </citation>
    <scope>NUCLEOTIDE SEQUENCE [LARGE SCALE GENOMIC DNA]</scope>
    <source>
        <strain evidence="2 3">CCFEE 5817</strain>
    </source>
</reference>
<feature type="compositionally biased region" description="Acidic residues" evidence="1">
    <location>
        <begin position="451"/>
        <end position="465"/>
    </location>
</feature>
<dbReference type="RefSeq" id="XP_064732757.1">
    <property type="nucleotide sequence ID" value="XM_064870304.1"/>
</dbReference>
<feature type="compositionally biased region" description="Basic and acidic residues" evidence="1">
    <location>
        <begin position="329"/>
        <end position="341"/>
    </location>
</feature>
<accession>A0ABR0RVQ6</accession>
<feature type="compositionally biased region" description="Basic and acidic residues" evidence="1">
    <location>
        <begin position="147"/>
        <end position="172"/>
    </location>
</feature>
<feature type="compositionally biased region" description="Basic and acidic residues" evidence="1">
    <location>
        <begin position="1"/>
        <end position="10"/>
    </location>
</feature>
<name>A0ABR0RVQ6_9EURO</name>
<feature type="region of interest" description="Disordered" evidence="1">
    <location>
        <begin position="114"/>
        <end position="173"/>
    </location>
</feature>
<feature type="compositionally biased region" description="Polar residues" evidence="1">
    <location>
        <begin position="27"/>
        <end position="42"/>
    </location>
</feature>
<feature type="compositionally biased region" description="Basic and acidic residues" evidence="1">
    <location>
        <begin position="48"/>
        <end position="63"/>
    </location>
</feature>
<evidence type="ECO:0000313" key="2">
    <source>
        <dbReference type="EMBL" id="KAK5944667.1"/>
    </source>
</evidence>
<organism evidence="2 3">
    <name type="scientific">Knufia obscura</name>
    <dbReference type="NCBI Taxonomy" id="1635080"/>
    <lineage>
        <taxon>Eukaryota</taxon>
        <taxon>Fungi</taxon>
        <taxon>Dikarya</taxon>
        <taxon>Ascomycota</taxon>
        <taxon>Pezizomycotina</taxon>
        <taxon>Eurotiomycetes</taxon>
        <taxon>Chaetothyriomycetidae</taxon>
        <taxon>Chaetothyriales</taxon>
        <taxon>Trichomeriaceae</taxon>
        <taxon>Knufia</taxon>
    </lineage>
</organism>
<keyword evidence="3" id="KW-1185">Reference proteome</keyword>
<comment type="caution">
    <text evidence="2">The sequence shown here is derived from an EMBL/GenBank/DDBJ whole genome shotgun (WGS) entry which is preliminary data.</text>
</comment>
<evidence type="ECO:0000256" key="1">
    <source>
        <dbReference type="SAM" id="MobiDB-lite"/>
    </source>
</evidence>